<evidence type="ECO:0000256" key="2">
    <source>
        <dbReference type="ARBA" id="ARBA00023125"/>
    </source>
</evidence>
<dbReference type="GO" id="GO:0005829">
    <property type="term" value="C:cytosol"/>
    <property type="evidence" value="ECO:0007669"/>
    <property type="project" value="TreeGrafter"/>
</dbReference>
<dbReference type="GO" id="GO:0030527">
    <property type="term" value="F:structural constituent of chromatin"/>
    <property type="evidence" value="ECO:0007669"/>
    <property type="project" value="InterPro"/>
</dbReference>
<evidence type="ECO:0000256" key="1">
    <source>
        <dbReference type="ARBA" id="ARBA00010529"/>
    </source>
</evidence>
<protein>
    <submittedName>
        <fullName evidence="5">DNA-binding protein HU 1</fullName>
    </submittedName>
</protein>
<reference evidence="5 6" key="1">
    <citation type="submission" date="2019-08" db="EMBL/GenBank/DDBJ databases">
        <title>Deep-cultivation of Planctomycetes and their phenomic and genomic characterization uncovers novel biology.</title>
        <authorList>
            <person name="Wiegand S."/>
            <person name="Jogler M."/>
            <person name="Boedeker C."/>
            <person name="Pinto D."/>
            <person name="Vollmers J."/>
            <person name="Rivas-Marin E."/>
            <person name="Kohn T."/>
            <person name="Peeters S.H."/>
            <person name="Heuer A."/>
            <person name="Rast P."/>
            <person name="Oberbeckmann S."/>
            <person name="Bunk B."/>
            <person name="Jeske O."/>
            <person name="Meyerdierks A."/>
            <person name="Storesund J.E."/>
            <person name="Kallscheuer N."/>
            <person name="Luecker S."/>
            <person name="Lage O.M."/>
            <person name="Pohl T."/>
            <person name="Merkel B.J."/>
            <person name="Hornburger P."/>
            <person name="Mueller R.-W."/>
            <person name="Bruemmer F."/>
            <person name="Labrenz M."/>
            <person name="Spormann A.M."/>
            <person name="Op den Camp H."/>
            <person name="Overmann J."/>
            <person name="Amann R."/>
            <person name="Jetten M.S.M."/>
            <person name="Mascher T."/>
            <person name="Medema M.H."/>
            <person name="Devos D.P."/>
            <person name="Kaster A.-K."/>
            <person name="Ovreas L."/>
            <person name="Rohde M."/>
            <person name="Galperin M.Y."/>
            <person name="Jogler C."/>
        </authorList>
    </citation>
    <scope>NUCLEOTIDE SEQUENCE [LARGE SCALE GENOMIC DNA]</scope>
    <source>
        <strain evidence="5 6">FC18</strain>
    </source>
</reference>
<dbReference type="SUPFAM" id="SSF47729">
    <property type="entry name" value="IHF-like DNA-binding proteins"/>
    <property type="match status" value="1"/>
</dbReference>
<dbReference type="EMBL" id="CP042912">
    <property type="protein sequence ID" value="QEG23206.1"/>
    <property type="molecule type" value="Genomic_DNA"/>
</dbReference>
<dbReference type="CDD" id="cd13836">
    <property type="entry name" value="IHF_B"/>
    <property type="match status" value="1"/>
</dbReference>
<sequence length="152" mass="16821">MSGSVLSSLTIDHGNPIVSPLGVATVVKTQAEFFGRSLKTKKEIAKEVAEALDIPQTLAREAVQKTLDSILDGLVSDGRIELRKFGVFEIKDRAAKKGRNPNTGEPIMLPAKKVVTFKSGTEMDERVKRLSAKTLSEDREEGLERERREQEE</sequence>
<proteinExistence type="inferred from homology"/>
<name>A0A5B9PF12_9BACT</name>
<feature type="compositionally biased region" description="Basic and acidic residues" evidence="4">
    <location>
        <begin position="142"/>
        <end position="152"/>
    </location>
</feature>
<dbReference type="STRING" id="980251.GCA_001642875_00498"/>
<evidence type="ECO:0000313" key="6">
    <source>
        <dbReference type="Proteomes" id="UP000322214"/>
    </source>
</evidence>
<dbReference type="Pfam" id="PF00216">
    <property type="entry name" value="Bac_DNA_binding"/>
    <property type="match status" value="1"/>
</dbReference>
<dbReference type="PANTHER" id="PTHR33175:SF2">
    <property type="entry name" value="INTEGRATION HOST FACTOR SUBUNIT ALPHA"/>
    <property type="match status" value="1"/>
</dbReference>
<feature type="region of interest" description="Disordered" evidence="4">
    <location>
        <begin position="128"/>
        <end position="152"/>
    </location>
</feature>
<gene>
    <name evidence="5" type="primary">hupA</name>
    <name evidence="5" type="ORF">MFFC18_31020</name>
</gene>
<dbReference type="Gene3D" id="4.10.520.10">
    <property type="entry name" value="IHF-like DNA-binding proteins"/>
    <property type="match status" value="1"/>
</dbReference>
<evidence type="ECO:0000256" key="4">
    <source>
        <dbReference type="SAM" id="MobiDB-lite"/>
    </source>
</evidence>
<keyword evidence="2 5" id="KW-0238">DNA-binding</keyword>
<dbReference type="AlphaFoldDB" id="A0A5B9PF12"/>
<dbReference type="InterPro" id="IPR000119">
    <property type="entry name" value="Hist_DNA-bd"/>
</dbReference>
<dbReference type="Proteomes" id="UP000322214">
    <property type="component" value="Chromosome"/>
</dbReference>
<dbReference type="PANTHER" id="PTHR33175">
    <property type="entry name" value="DNA-BINDING PROTEIN HU"/>
    <property type="match status" value="1"/>
</dbReference>
<accession>A0A5B9PF12</accession>
<dbReference type="SMART" id="SM00411">
    <property type="entry name" value="BHL"/>
    <property type="match status" value="1"/>
</dbReference>
<keyword evidence="6" id="KW-1185">Reference proteome</keyword>
<evidence type="ECO:0000313" key="5">
    <source>
        <dbReference type="EMBL" id="QEG23206.1"/>
    </source>
</evidence>
<dbReference type="GO" id="GO:0003677">
    <property type="term" value="F:DNA binding"/>
    <property type="evidence" value="ECO:0007669"/>
    <property type="project" value="UniProtKB-KW"/>
</dbReference>
<dbReference type="KEGG" id="mff:MFFC18_31020"/>
<evidence type="ECO:0000256" key="3">
    <source>
        <dbReference type="RuleBase" id="RU003939"/>
    </source>
</evidence>
<organism evidence="5 6">
    <name type="scientific">Mariniblastus fucicola</name>
    <dbReference type="NCBI Taxonomy" id="980251"/>
    <lineage>
        <taxon>Bacteria</taxon>
        <taxon>Pseudomonadati</taxon>
        <taxon>Planctomycetota</taxon>
        <taxon>Planctomycetia</taxon>
        <taxon>Pirellulales</taxon>
        <taxon>Pirellulaceae</taxon>
        <taxon>Mariniblastus</taxon>
    </lineage>
</organism>
<comment type="similarity">
    <text evidence="1 3">Belongs to the bacterial histone-like protein family.</text>
</comment>
<dbReference type="InterPro" id="IPR010992">
    <property type="entry name" value="IHF-like_DNA-bd_dom_sf"/>
</dbReference>
<dbReference type="PRINTS" id="PR01727">
    <property type="entry name" value="DNABINDINGHU"/>
</dbReference>